<name>A0ABW5RIX8_9MICO</name>
<dbReference type="EMBL" id="JBHUNF010000002">
    <property type="protein sequence ID" value="MFD2674610.1"/>
    <property type="molecule type" value="Genomic_DNA"/>
</dbReference>
<dbReference type="Proteomes" id="UP001597453">
    <property type="component" value="Unassembled WGS sequence"/>
</dbReference>
<evidence type="ECO:0000256" key="6">
    <source>
        <dbReference type="ARBA" id="ARBA00022833"/>
    </source>
</evidence>
<proteinExistence type="inferred from homology"/>
<dbReference type="Gene3D" id="3.20.20.140">
    <property type="entry name" value="Metal-dependent hydrolases"/>
    <property type="match status" value="1"/>
</dbReference>
<comment type="caution">
    <text evidence="8">The sequence shown here is derived from an EMBL/GenBank/DDBJ whole genome shotgun (WGS) entry which is preliminary data.</text>
</comment>
<gene>
    <name evidence="8" type="ORF">ACFSUQ_04755</name>
</gene>
<dbReference type="NCBIfam" id="NF006847">
    <property type="entry name" value="PRK09358.1-2"/>
    <property type="match status" value="1"/>
</dbReference>
<dbReference type="PANTHER" id="PTHR11409">
    <property type="entry name" value="ADENOSINE DEAMINASE"/>
    <property type="match status" value="1"/>
</dbReference>
<evidence type="ECO:0000256" key="2">
    <source>
        <dbReference type="ARBA" id="ARBA00006676"/>
    </source>
</evidence>
<evidence type="ECO:0000256" key="5">
    <source>
        <dbReference type="ARBA" id="ARBA00022801"/>
    </source>
</evidence>
<evidence type="ECO:0000313" key="9">
    <source>
        <dbReference type="Proteomes" id="UP001597453"/>
    </source>
</evidence>
<evidence type="ECO:0000256" key="4">
    <source>
        <dbReference type="ARBA" id="ARBA00022723"/>
    </source>
</evidence>
<evidence type="ECO:0000256" key="1">
    <source>
        <dbReference type="ARBA" id="ARBA00001947"/>
    </source>
</evidence>
<feature type="domain" description="Adenosine deaminase" evidence="7">
    <location>
        <begin position="19"/>
        <end position="361"/>
    </location>
</feature>
<keyword evidence="9" id="KW-1185">Reference proteome</keyword>
<protein>
    <recommendedName>
        <fullName evidence="3">adenosine deaminase</fullName>
        <ecNumber evidence="3">3.5.4.4</ecNumber>
    </recommendedName>
</protein>
<keyword evidence="4" id="KW-0479">Metal-binding</keyword>
<organism evidence="8 9">
    <name type="scientific">Gulosibacter bifidus</name>
    <dbReference type="NCBI Taxonomy" id="272239"/>
    <lineage>
        <taxon>Bacteria</taxon>
        <taxon>Bacillati</taxon>
        <taxon>Actinomycetota</taxon>
        <taxon>Actinomycetes</taxon>
        <taxon>Micrococcales</taxon>
        <taxon>Microbacteriaceae</taxon>
        <taxon>Gulosibacter</taxon>
    </lineage>
</organism>
<dbReference type="Pfam" id="PF00962">
    <property type="entry name" value="A_deaminase"/>
    <property type="match status" value="1"/>
</dbReference>
<sequence length="369" mass="39766">MINETEFRLADGTDTRTLPKVLLHDHLDGGLRPQTIIDLANGAELPASDAEALGQWFEDSANSGSLEQYLETFAVVLSVMQTADALRRVAREAIEDLDADGVIYAELRWAPEQHLRDGLTLDGAIEAVTAGLREGCEAADGRIRVGQLICVMRQNDNAVAVVEAALRHRSASITDARVVGVDLAGPEAGFPPSGHREAFALAAREFMPATVHAGEGDGVDSIASAILDGRALRLGHGVRIADDIEIAEQVDGHTTVALGRVANWVRDRELTLEVSPSSNLQTGIAEDMRDHPFDLLYQLGFDVTVNTDNRLMSATTPSLELVRLSDAFGYSLDDLEEFAMNAAAAAFLPQEDRTDLAERIEAGFQDARG</sequence>
<accession>A0ABW5RIX8</accession>
<keyword evidence="6" id="KW-0862">Zinc</keyword>
<keyword evidence="5 8" id="KW-0378">Hydrolase</keyword>
<dbReference type="PANTHER" id="PTHR11409:SF43">
    <property type="entry name" value="ADENOSINE DEAMINASE"/>
    <property type="match status" value="1"/>
</dbReference>
<comment type="cofactor">
    <cofactor evidence="1">
        <name>Zn(2+)</name>
        <dbReference type="ChEBI" id="CHEBI:29105"/>
    </cofactor>
</comment>
<reference evidence="9" key="1">
    <citation type="journal article" date="2019" name="Int. J. Syst. Evol. Microbiol.">
        <title>The Global Catalogue of Microorganisms (GCM) 10K type strain sequencing project: providing services to taxonomists for standard genome sequencing and annotation.</title>
        <authorList>
            <consortium name="The Broad Institute Genomics Platform"/>
            <consortium name="The Broad Institute Genome Sequencing Center for Infectious Disease"/>
            <person name="Wu L."/>
            <person name="Ma J."/>
        </authorList>
    </citation>
    <scope>NUCLEOTIDE SEQUENCE [LARGE SCALE GENOMIC DNA]</scope>
    <source>
        <strain evidence="9">TISTR 1511</strain>
    </source>
</reference>
<evidence type="ECO:0000259" key="7">
    <source>
        <dbReference type="Pfam" id="PF00962"/>
    </source>
</evidence>
<dbReference type="GO" id="GO:0016787">
    <property type="term" value="F:hydrolase activity"/>
    <property type="evidence" value="ECO:0007669"/>
    <property type="project" value="UniProtKB-KW"/>
</dbReference>
<dbReference type="EC" id="3.5.4.4" evidence="3"/>
<dbReference type="InterPro" id="IPR001365">
    <property type="entry name" value="A_deaminase_dom"/>
</dbReference>
<comment type="similarity">
    <text evidence="2">Belongs to the metallo-dependent hydrolases superfamily. Adenosine and AMP deaminases family.</text>
</comment>
<dbReference type="RefSeq" id="WP_066059043.1">
    <property type="nucleotide sequence ID" value="NZ_JBHUNF010000002.1"/>
</dbReference>
<evidence type="ECO:0000256" key="3">
    <source>
        <dbReference type="ARBA" id="ARBA00012784"/>
    </source>
</evidence>
<evidence type="ECO:0000313" key="8">
    <source>
        <dbReference type="EMBL" id="MFD2674610.1"/>
    </source>
</evidence>
<dbReference type="SUPFAM" id="SSF51556">
    <property type="entry name" value="Metallo-dependent hydrolases"/>
    <property type="match status" value="1"/>
</dbReference>
<dbReference type="InterPro" id="IPR006330">
    <property type="entry name" value="Ado/ade_deaminase"/>
</dbReference>
<dbReference type="InterPro" id="IPR032466">
    <property type="entry name" value="Metal_Hydrolase"/>
</dbReference>